<dbReference type="EMBL" id="MU266380">
    <property type="protein sequence ID" value="KAH7926617.1"/>
    <property type="molecule type" value="Genomic_DNA"/>
</dbReference>
<sequence length="75" mass="8270">MSAPDTVISFLAAFHIQLQQYMGVLRIGIYMYFTLPFSPPAALIVCNNSRIHGACKVNCSSSIQAIGITEIMWMS</sequence>
<evidence type="ECO:0000313" key="2">
    <source>
        <dbReference type="Proteomes" id="UP000790709"/>
    </source>
</evidence>
<evidence type="ECO:0000313" key="1">
    <source>
        <dbReference type="EMBL" id="KAH7926617.1"/>
    </source>
</evidence>
<gene>
    <name evidence="1" type="ORF">BV22DRAFT_345758</name>
</gene>
<dbReference type="Proteomes" id="UP000790709">
    <property type="component" value="Unassembled WGS sequence"/>
</dbReference>
<organism evidence="1 2">
    <name type="scientific">Leucogyrophana mollusca</name>
    <dbReference type="NCBI Taxonomy" id="85980"/>
    <lineage>
        <taxon>Eukaryota</taxon>
        <taxon>Fungi</taxon>
        <taxon>Dikarya</taxon>
        <taxon>Basidiomycota</taxon>
        <taxon>Agaricomycotina</taxon>
        <taxon>Agaricomycetes</taxon>
        <taxon>Agaricomycetidae</taxon>
        <taxon>Boletales</taxon>
        <taxon>Boletales incertae sedis</taxon>
        <taxon>Leucogyrophana</taxon>
    </lineage>
</organism>
<keyword evidence="2" id="KW-1185">Reference proteome</keyword>
<protein>
    <submittedName>
        <fullName evidence="1">Uncharacterized protein</fullName>
    </submittedName>
</protein>
<accession>A0ACB8BM96</accession>
<proteinExistence type="predicted"/>
<comment type="caution">
    <text evidence="1">The sequence shown here is derived from an EMBL/GenBank/DDBJ whole genome shotgun (WGS) entry which is preliminary data.</text>
</comment>
<name>A0ACB8BM96_9AGAM</name>
<reference evidence="1" key="1">
    <citation type="journal article" date="2021" name="New Phytol.">
        <title>Evolutionary innovations through gain and loss of genes in the ectomycorrhizal Boletales.</title>
        <authorList>
            <person name="Wu G."/>
            <person name="Miyauchi S."/>
            <person name="Morin E."/>
            <person name="Kuo A."/>
            <person name="Drula E."/>
            <person name="Varga T."/>
            <person name="Kohler A."/>
            <person name="Feng B."/>
            <person name="Cao Y."/>
            <person name="Lipzen A."/>
            <person name="Daum C."/>
            <person name="Hundley H."/>
            <person name="Pangilinan J."/>
            <person name="Johnson J."/>
            <person name="Barry K."/>
            <person name="LaButti K."/>
            <person name="Ng V."/>
            <person name="Ahrendt S."/>
            <person name="Min B."/>
            <person name="Choi I.G."/>
            <person name="Park H."/>
            <person name="Plett J.M."/>
            <person name="Magnuson J."/>
            <person name="Spatafora J.W."/>
            <person name="Nagy L.G."/>
            <person name="Henrissat B."/>
            <person name="Grigoriev I.V."/>
            <person name="Yang Z.L."/>
            <person name="Xu J."/>
            <person name="Martin F.M."/>
        </authorList>
    </citation>
    <scope>NUCLEOTIDE SEQUENCE</scope>
    <source>
        <strain evidence="1">KUC20120723A-06</strain>
    </source>
</reference>